<feature type="chain" id="PRO_5045116548" evidence="2">
    <location>
        <begin position="22"/>
        <end position="414"/>
    </location>
</feature>
<name>A0ABP3Y519_9FLAO</name>
<evidence type="ECO:0000256" key="2">
    <source>
        <dbReference type="SAM" id="SignalP"/>
    </source>
</evidence>
<dbReference type="EMBL" id="BAAAFH010000011">
    <property type="protein sequence ID" value="GAA0875868.1"/>
    <property type="molecule type" value="Genomic_DNA"/>
</dbReference>
<evidence type="ECO:0000313" key="3">
    <source>
        <dbReference type="EMBL" id="GAA0875868.1"/>
    </source>
</evidence>
<organism evidence="3 4">
    <name type="scientific">Wandonia haliotis</name>
    <dbReference type="NCBI Taxonomy" id="574963"/>
    <lineage>
        <taxon>Bacteria</taxon>
        <taxon>Pseudomonadati</taxon>
        <taxon>Bacteroidota</taxon>
        <taxon>Flavobacteriia</taxon>
        <taxon>Flavobacteriales</taxon>
        <taxon>Crocinitomicaceae</taxon>
        <taxon>Wandonia</taxon>
    </lineage>
</organism>
<feature type="signal peptide" evidence="2">
    <location>
        <begin position="1"/>
        <end position="21"/>
    </location>
</feature>
<dbReference type="Proteomes" id="UP001501126">
    <property type="component" value="Unassembled WGS sequence"/>
</dbReference>
<reference evidence="4" key="1">
    <citation type="journal article" date="2019" name="Int. J. Syst. Evol. Microbiol.">
        <title>The Global Catalogue of Microorganisms (GCM) 10K type strain sequencing project: providing services to taxonomists for standard genome sequencing and annotation.</title>
        <authorList>
            <consortium name="The Broad Institute Genomics Platform"/>
            <consortium name="The Broad Institute Genome Sequencing Center for Infectious Disease"/>
            <person name="Wu L."/>
            <person name="Ma J."/>
        </authorList>
    </citation>
    <scope>NUCLEOTIDE SEQUENCE [LARGE SCALE GENOMIC DNA]</scope>
    <source>
        <strain evidence="4">JCM 16083</strain>
    </source>
</reference>
<keyword evidence="2" id="KW-0732">Signal</keyword>
<keyword evidence="1" id="KW-0175">Coiled coil</keyword>
<evidence type="ECO:0000256" key="1">
    <source>
        <dbReference type="SAM" id="Coils"/>
    </source>
</evidence>
<feature type="coiled-coil region" evidence="1">
    <location>
        <begin position="386"/>
        <end position="413"/>
    </location>
</feature>
<dbReference type="RefSeq" id="WP_343787783.1">
    <property type="nucleotide sequence ID" value="NZ_BAAAFH010000011.1"/>
</dbReference>
<comment type="caution">
    <text evidence="3">The sequence shown here is derived from an EMBL/GenBank/DDBJ whole genome shotgun (WGS) entry which is preliminary data.</text>
</comment>
<accession>A0ABP3Y519</accession>
<protein>
    <submittedName>
        <fullName evidence="3">Uncharacterized protein</fullName>
    </submittedName>
</protein>
<sequence>MKTTTTLIRGIALIFSVHSFAQNNPDCQQISLNNQIAISNDSTTITAVETSGNYQWVRADQNNAAIGGATLSSFSPQRTGVYAVRITSAECPTVSVVSQSVSMNKDDMEIAGNLNVAGDAKFVQDVGVGKKLILDEITTIDSIGEASGLHFLVRDGNTNGEVKGAPGIAFSDIIYRPRDCFAGSTPTWANGPDKLYALCGNVGIGTNAPQHKLHVQGDGFFHTSLQVNSRMAVGTDISTFARLKVSNPTNGAAVHIDQSDNSTPYAKLLFMEYTDPSTEILKVQHSQTGHTPLYVDASGNFRVSGENRTLFYMNADEETFYTRRVVINMDTWPDYVFEKDYQLPTLAEVRTHITEKGHLPGVPSRKEVLEQGSDLGEMNRILLEKIEELTLYLLEQEEKMQQLEQRLTGLETGN</sequence>
<gene>
    <name evidence="3" type="ORF">GCM10009118_22770</name>
</gene>
<proteinExistence type="predicted"/>
<evidence type="ECO:0000313" key="4">
    <source>
        <dbReference type="Proteomes" id="UP001501126"/>
    </source>
</evidence>
<keyword evidence="4" id="KW-1185">Reference proteome</keyword>